<gene>
    <name evidence="1" type="ORF">FCM35_KLT03123</name>
</gene>
<comment type="caution">
    <text evidence="1">The sequence shown here is derived from an EMBL/GenBank/DDBJ whole genome shotgun (WGS) entry which is preliminary data.</text>
</comment>
<dbReference type="AlphaFoldDB" id="A0A833R4C2"/>
<keyword evidence="2" id="KW-1185">Reference proteome</keyword>
<sequence length="70" mass="7898">MEVMTSDCCSFLLVSVIESSYANTEHIVPVFFSTRFKQYGDRYQIGEKSIVGTDCKGGILEQLQINDQVK</sequence>
<accession>A0A833R4C2</accession>
<protein>
    <submittedName>
        <fullName evidence="1">Uncharacterized protein</fullName>
    </submittedName>
</protein>
<evidence type="ECO:0000313" key="2">
    <source>
        <dbReference type="Proteomes" id="UP000623129"/>
    </source>
</evidence>
<proteinExistence type="predicted"/>
<evidence type="ECO:0000313" key="1">
    <source>
        <dbReference type="EMBL" id="KAF3331717.1"/>
    </source>
</evidence>
<dbReference type="EMBL" id="SWLB01000012">
    <property type="protein sequence ID" value="KAF3331717.1"/>
    <property type="molecule type" value="Genomic_DNA"/>
</dbReference>
<dbReference type="Proteomes" id="UP000623129">
    <property type="component" value="Unassembled WGS sequence"/>
</dbReference>
<reference evidence="1" key="1">
    <citation type="submission" date="2020-01" db="EMBL/GenBank/DDBJ databases">
        <title>Genome sequence of Kobresia littledalei, the first chromosome-level genome in the family Cyperaceae.</title>
        <authorList>
            <person name="Qu G."/>
        </authorList>
    </citation>
    <scope>NUCLEOTIDE SEQUENCE</scope>
    <source>
        <strain evidence="1">C.B.Clarke</strain>
        <tissue evidence="1">Leaf</tissue>
    </source>
</reference>
<organism evidence="1 2">
    <name type="scientific">Carex littledalei</name>
    <dbReference type="NCBI Taxonomy" id="544730"/>
    <lineage>
        <taxon>Eukaryota</taxon>
        <taxon>Viridiplantae</taxon>
        <taxon>Streptophyta</taxon>
        <taxon>Embryophyta</taxon>
        <taxon>Tracheophyta</taxon>
        <taxon>Spermatophyta</taxon>
        <taxon>Magnoliopsida</taxon>
        <taxon>Liliopsida</taxon>
        <taxon>Poales</taxon>
        <taxon>Cyperaceae</taxon>
        <taxon>Cyperoideae</taxon>
        <taxon>Cariceae</taxon>
        <taxon>Carex</taxon>
        <taxon>Carex subgen. Euthyceras</taxon>
    </lineage>
</organism>
<name>A0A833R4C2_9POAL</name>